<evidence type="ECO:0000256" key="2">
    <source>
        <dbReference type="SAM" id="Phobius"/>
    </source>
</evidence>
<evidence type="ECO:0000256" key="1">
    <source>
        <dbReference type="SAM" id="MobiDB-lite"/>
    </source>
</evidence>
<keyword evidence="2" id="KW-0472">Membrane</keyword>
<comment type="caution">
    <text evidence="3">The sequence shown here is derived from an EMBL/GenBank/DDBJ whole genome shotgun (WGS) entry which is preliminary data.</text>
</comment>
<keyword evidence="2" id="KW-1133">Transmembrane helix</keyword>
<organism evidence="3 4">
    <name type="scientific">Candidatus Chloroploca asiatica</name>
    <dbReference type="NCBI Taxonomy" id="1506545"/>
    <lineage>
        <taxon>Bacteria</taxon>
        <taxon>Bacillati</taxon>
        <taxon>Chloroflexota</taxon>
        <taxon>Chloroflexia</taxon>
        <taxon>Chloroflexales</taxon>
        <taxon>Chloroflexineae</taxon>
        <taxon>Oscillochloridaceae</taxon>
        <taxon>Candidatus Chloroploca</taxon>
    </lineage>
</organism>
<sequence>MPYRMLEELHNRRKEKVAVLLTFEHLVGIILVVLPCVVVSAGLPLLVRAPLIIGAALLGLALTLDVGGMAIYEHLLWQLRGQLRMRMHGRIITPEMLTGTVQSERRERPLAVDGPVQIVRDPRQRRRPPVPKVSTPDALTPAPLRDDPLAEPQPAAD</sequence>
<protein>
    <submittedName>
        <fullName evidence="3">Uncharacterized protein</fullName>
    </submittedName>
</protein>
<keyword evidence="2" id="KW-0812">Transmembrane</keyword>
<evidence type="ECO:0000313" key="3">
    <source>
        <dbReference type="EMBL" id="PDV97999.1"/>
    </source>
</evidence>
<evidence type="ECO:0000313" key="4">
    <source>
        <dbReference type="Proteomes" id="UP000220922"/>
    </source>
</evidence>
<feature type="transmembrane region" description="Helical" evidence="2">
    <location>
        <begin position="21"/>
        <end position="45"/>
    </location>
</feature>
<feature type="region of interest" description="Disordered" evidence="1">
    <location>
        <begin position="103"/>
        <end position="157"/>
    </location>
</feature>
<name>A0A2H3KJF6_9CHLR</name>
<keyword evidence="4" id="KW-1185">Reference proteome</keyword>
<feature type="transmembrane region" description="Helical" evidence="2">
    <location>
        <begin position="51"/>
        <end position="77"/>
    </location>
</feature>
<dbReference type="OrthoDB" id="9830259at2"/>
<proteinExistence type="predicted"/>
<dbReference type="AlphaFoldDB" id="A0A2H3KJF6"/>
<dbReference type="Proteomes" id="UP000220922">
    <property type="component" value="Unassembled WGS sequence"/>
</dbReference>
<gene>
    <name evidence="3" type="ORF">A9Q02_16535</name>
</gene>
<dbReference type="RefSeq" id="WP_097653925.1">
    <property type="nucleotide sequence ID" value="NZ_LYXE01000114.1"/>
</dbReference>
<reference evidence="3 4" key="1">
    <citation type="submission" date="2016-05" db="EMBL/GenBank/DDBJ databases">
        <authorList>
            <person name="Lavstsen T."/>
            <person name="Jespersen J.S."/>
        </authorList>
    </citation>
    <scope>NUCLEOTIDE SEQUENCE [LARGE SCALE GENOMIC DNA]</scope>
    <source>
        <strain evidence="3 4">B7-9</strain>
    </source>
</reference>
<accession>A0A2H3KJF6</accession>
<dbReference type="EMBL" id="LYXE01000114">
    <property type="protein sequence ID" value="PDV97999.1"/>
    <property type="molecule type" value="Genomic_DNA"/>
</dbReference>